<protein>
    <submittedName>
        <fullName evidence="2">Uncharacterized protein</fullName>
    </submittedName>
</protein>
<dbReference type="Proteomes" id="UP000823775">
    <property type="component" value="Unassembled WGS sequence"/>
</dbReference>
<evidence type="ECO:0000313" key="3">
    <source>
        <dbReference type="Proteomes" id="UP000823775"/>
    </source>
</evidence>
<feature type="region of interest" description="Disordered" evidence="1">
    <location>
        <begin position="1"/>
        <end position="21"/>
    </location>
</feature>
<accession>A0ABS8T4K4</accession>
<gene>
    <name evidence="2" type="ORF">HAX54_002324</name>
</gene>
<comment type="caution">
    <text evidence="2">The sequence shown here is derived from an EMBL/GenBank/DDBJ whole genome shotgun (WGS) entry which is preliminary data.</text>
</comment>
<keyword evidence="3" id="KW-1185">Reference proteome</keyword>
<dbReference type="EMBL" id="JACEIK010001105">
    <property type="protein sequence ID" value="MCD7466011.1"/>
    <property type="molecule type" value="Genomic_DNA"/>
</dbReference>
<reference evidence="2 3" key="1">
    <citation type="journal article" date="2021" name="BMC Genomics">
        <title>Datura genome reveals duplications of psychoactive alkaloid biosynthetic genes and high mutation rate following tissue culture.</title>
        <authorList>
            <person name="Rajewski A."/>
            <person name="Carter-House D."/>
            <person name="Stajich J."/>
            <person name="Litt A."/>
        </authorList>
    </citation>
    <scope>NUCLEOTIDE SEQUENCE [LARGE SCALE GENOMIC DNA]</scope>
    <source>
        <strain evidence="2">AR-01</strain>
    </source>
</reference>
<sequence length="156" mass="16519">MAKRGQGRPRKEIHLATGSSPPVKALTGTGLLMEISLAEVKDSGMEAITGDGSPGVLVNKVAIKPTSGVVMNDVNPPIVSGNPTMWFGSNSQLSREPVALEILIQETQVSNEGPRASTGMTLTFKPLTVVDGRPVVMLETPEIDKQTTDWDNAIVV</sequence>
<proteinExistence type="predicted"/>
<evidence type="ECO:0000256" key="1">
    <source>
        <dbReference type="SAM" id="MobiDB-lite"/>
    </source>
</evidence>
<organism evidence="2 3">
    <name type="scientific">Datura stramonium</name>
    <name type="common">Jimsonweed</name>
    <name type="synonym">Common thornapple</name>
    <dbReference type="NCBI Taxonomy" id="4076"/>
    <lineage>
        <taxon>Eukaryota</taxon>
        <taxon>Viridiplantae</taxon>
        <taxon>Streptophyta</taxon>
        <taxon>Embryophyta</taxon>
        <taxon>Tracheophyta</taxon>
        <taxon>Spermatophyta</taxon>
        <taxon>Magnoliopsida</taxon>
        <taxon>eudicotyledons</taxon>
        <taxon>Gunneridae</taxon>
        <taxon>Pentapetalae</taxon>
        <taxon>asterids</taxon>
        <taxon>lamiids</taxon>
        <taxon>Solanales</taxon>
        <taxon>Solanaceae</taxon>
        <taxon>Solanoideae</taxon>
        <taxon>Datureae</taxon>
        <taxon>Datura</taxon>
    </lineage>
</organism>
<evidence type="ECO:0000313" key="2">
    <source>
        <dbReference type="EMBL" id="MCD7466011.1"/>
    </source>
</evidence>
<name>A0ABS8T4K4_DATST</name>